<dbReference type="Gene3D" id="3.10.450.50">
    <property type="match status" value="1"/>
</dbReference>
<dbReference type="PANTHER" id="PTHR38436">
    <property type="entry name" value="POLYKETIDE CYCLASE SNOAL-LIKE DOMAIN"/>
    <property type="match status" value="1"/>
</dbReference>
<sequence>MKLPNNTGLKPLTQQEIDSIITFYSAWKLKKPNLLDDVVTSDWQDIPLGPGQAQGPQGLKDIINYFIMQCPDVEIEIHEIFGSHERAGVRAVINFTHNAEILGIPPSGKKVSVALHEFHYLKDGKLTHTWHLEDWFSLIKKDNK</sequence>
<dbReference type="SUPFAM" id="SSF54427">
    <property type="entry name" value="NTF2-like"/>
    <property type="match status" value="1"/>
</dbReference>
<dbReference type="AlphaFoldDB" id="A0A563UIM9"/>
<keyword evidence="2" id="KW-1185">Reference proteome</keyword>
<dbReference type="OrthoDB" id="9182871at2"/>
<comment type="caution">
    <text evidence="1">The sequence shown here is derived from an EMBL/GenBank/DDBJ whole genome shotgun (WGS) entry which is preliminary data.</text>
</comment>
<dbReference type="EMBL" id="VOEJ01000001">
    <property type="protein sequence ID" value="TWR31118.1"/>
    <property type="molecule type" value="Genomic_DNA"/>
</dbReference>
<name>A0A563UIM9_9SPHI</name>
<dbReference type="InterPro" id="IPR009959">
    <property type="entry name" value="Cyclase_SnoaL-like"/>
</dbReference>
<dbReference type="RefSeq" id="WP_146380016.1">
    <property type="nucleotide sequence ID" value="NZ_VOEJ01000001.1"/>
</dbReference>
<reference evidence="1 2" key="1">
    <citation type="submission" date="2019-07" db="EMBL/GenBank/DDBJ databases">
        <authorList>
            <person name="Kim J."/>
        </authorList>
    </citation>
    <scope>NUCLEOTIDE SEQUENCE [LARGE SCALE GENOMIC DNA]</scope>
    <source>
        <strain evidence="2">dk17</strain>
    </source>
</reference>
<dbReference type="Proteomes" id="UP000320042">
    <property type="component" value="Unassembled WGS sequence"/>
</dbReference>
<dbReference type="Pfam" id="PF07366">
    <property type="entry name" value="SnoaL"/>
    <property type="match status" value="1"/>
</dbReference>
<proteinExistence type="predicted"/>
<dbReference type="GO" id="GO:0030638">
    <property type="term" value="P:polyketide metabolic process"/>
    <property type="evidence" value="ECO:0007669"/>
    <property type="project" value="InterPro"/>
</dbReference>
<gene>
    <name evidence="1" type="ORF">FPZ43_01145</name>
</gene>
<protein>
    <submittedName>
        <fullName evidence="1">Ester cyclase</fullName>
    </submittedName>
</protein>
<dbReference type="InterPro" id="IPR032710">
    <property type="entry name" value="NTF2-like_dom_sf"/>
</dbReference>
<organism evidence="1 2">
    <name type="scientific">Mucilaginibacter pallidiroseus</name>
    <dbReference type="NCBI Taxonomy" id="2599295"/>
    <lineage>
        <taxon>Bacteria</taxon>
        <taxon>Pseudomonadati</taxon>
        <taxon>Bacteroidota</taxon>
        <taxon>Sphingobacteriia</taxon>
        <taxon>Sphingobacteriales</taxon>
        <taxon>Sphingobacteriaceae</taxon>
        <taxon>Mucilaginibacter</taxon>
    </lineage>
</organism>
<evidence type="ECO:0000313" key="2">
    <source>
        <dbReference type="Proteomes" id="UP000320042"/>
    </source>
</evidence>
<evidence type="ECO:0000313" key="1">
    <source>
        <dbReference type="EMBL" id="TWR31118.1"/>
    </source>
</evidence>
<dbReference type="PANTHER" id="PTHR38436:SF1">
    <property type="entry name" value="ESTER CYCLASE"/>
    <property type="match status" value="1"/>
</dbReference>
<accession>A0A563UIM9</accession>